<dbReference type="EMBL" id="ACPB03004127">
    <property type="status" value="NOT_ANNOTATED_CDS"/>
    <property type="molecule type" value="Genomic_DNA"/>
</dbReference>
<accession>T1IE41</accession>
<evidence type="ECO:0000313" key="2">
    <source>
        <dbReference type="Proteomes" id="UP000015103"/>
    </source>
</evidence>
<evidence type="ECO:0000313" key="1">
    <source>
        <dbReference type="EnsemblMetazoa" id="RPRC014561-PA"/>
    </source>
</evidence>
<name>T1IE41_RHOPR</name>
<dbReference type="AlphaFoldDB" id="T1IE41"/>
<dbReference type="InParanoid" id="T1IE41"/>
<sequence length="42" mass="4540">MREATPVIGPGHVLDIPKRFLLLVLHGVSTTGIVWSQDGVDD</sequence>
<protein>
    <submittedName>
        <fullName evidence="1">Uncharacterized protein</fullName>
    </submittedName>
</protein>
<dbReference type="VEuPathDB" id="VectorBase:RPRC014561"/>
<organism evidence="1 2">
    <name type="scientific">Rhodnius prolixus</name>
    <name type="common">Triatomid bug</name>
    <dbReference type="NCBI Taxonomy" id="13249"/>
    <lineage>
        <taxon>Eukaryota</taxon>
        <taxon>Metazoa</taxon>
        <taxon>Ecdysozoa</taxon>
        <taxon>Arthropoda</taxon>
        <taxon>Hexapoda</taxon>
        <taxon>Insecta</taxon>
        <taxon>Pterygota</taxon>
        <taxon>Neoptera</taxon>
        <taxon>Paraneoptera</taxon>
        <taxon>Hemiptera</taxon>
        <taxon>Heteroptera</taxon>
        <taxon>Panheteroptera</taxon>
        <taxon>Cimicomorpha</taxon>
        <taxon>Reduviidae</taxon>
        <taxon>Triatominae</taxon>
        <taxon>Rhodnius</taxon>
    </lineage>
</organism>
<dbReference type="HOGENOM" id="CLU_3261103_0_0_1"/>
<dbReference type="EnsemblMetazoa" id="RPRC014561-RA">
    <property type="protein sequence ID" value="RPRC014561-PA"/>
    <property type="gene ID" value="RPRC014561"/>
</dbReference>
<proteinExistence type="predicted"/>
<reference evidence="1" key="1">
    <citation type="submission" date="2015-05" db="UniProtKB">
        <authorList>
            <consortium name="EnsemblMetazoa"/>
        </authorList>
    </citation>
    <scope>IDENTIFICATION</scope>
</reference>
<keyword evidence="2" id="KW-1185">Reference proteome</keyword>
<dbReference type="Proteomes" id="UP000015103">
    <property type="component" value="Unassembled WGS sequence"/>
</dbReference>